<dbReference type="InterPro" id="IPR017972">
    <property type="entry name" value="Cyt_P450_CS"/>
</dbReference>
<dbReference type="PANTHER" id="PTHR24301">
    <property type="entry name" value="THROMBOXANE-A SYNTHASE"/>
    <property type="match status" value="1"/>
</dbReference>
<keyword evidence="4 8" id="KW-0479">Metal-binding</keyword>
<accession>A0A445BUF3</accession>
<evidence type="ECO:0000256" key="9">
    <source>
        <dbReference type="RuleBase" id="RU000461"/>
    </source>
</evidence>
<dbReference type="Proteomes" id="UP000289738">
    <property type="component" value="Chromosome A08"/>
</dbReference>
<keyword evidence="10" id="KW-1133">Transmembrane helix</keyword>
<evidence type="ECO:0000313" key="12">
    <source>
        <dbReference type="Proteomes" id="UP000289738"/>
    </source>
</evidence>
<dbReference type="GO" id="GO:0020037">
    <property type="term" value="F:heme binding"/>
    <property type="evidence" value="ECO:0007669"/>
    <property type="project" value="InterPro"/>
</dbReference>
<comment type="similarity">
    <text evidence="2 9">Belongs to the cytochrome P450 family.</text>
</comment>
<comment type="cofactor">
    <cofactor evidence="1 8">
        <name>heme</name>
        <dbReference type="ChEBI" id="CHEBI:30413"/>
    </cofactor>
</comment>
<dbReference type="EMBL" id="SDMP01000008">
    <property type="protein sequence ID" value="RYR42272.1"/>
    <property type="molecule type" value="Genomic_DNA"/>
</dbReference>
<evidence type="ECO:0000256" key="4">
    <source>
        <dbReference type="ARBA" id="ARBA00022723"/>
    </source>
</evidence>
<dbReference type="Pfam" id="PF00067">
    <property type="entry name" value="p450"/>
    <property type="match status" value="1"/>
</dbReference>
<dbReference type="Gramene" id="arahy.Tifrunner.gnm2.ann2.Ah08g116500.1">
    <property type="protein sequence ID" value="arahy.Tifrunner.gnm2.ann2.Ah08g116500.1-CDS"/>
    <property type="gene ID" value="arahy.Tifrunner.gnm2.ann2.Ah08g116500"/>
</dbReference>
<organism evidence="11 12">
    <name type="scientific">Arachis hypogaea</name>
    <name type="common">Peanut</name>
    <dbReference type="NCBI Taxonomy" id="3818"/>
    <lineage>
        <taxon>Eukaryota</taxon>
        <taxon>Viridiplantae</taxon>
        <taxon>Streptophyta</taxon>
        <taxon>Embryophyta</taxon>
        <taxon>Tracheophyta</taxon>
        <taxon>Spermatophyta</taxon>
        <taxon>Magnoliopsida</taxon>
        <taxon>eudicotyledons</taxon>
        <taxon>Gunneridae</taxon>
        <taxon>Pentapetalae</taxon>
        <taxon>rosids</taxon>
        <taxon>fabids</taxon>
        <taxon>Fabales</taxon>
        <taxon>Fabaceae</taxon>
        <taxon>Papilionoideae</taxon>
        <taxon>50 kb inversion clade</taxon>
        <taxon>dalbergioids sensu lato</taxon>
        <taxon>Dalbergieae</taxon>
        <taxon>Pterocarpus clade</taxon>
        <taxon>Arachis</taxon>
    </lineage>
</organism>
<dbReference type="InterPro" id="IPR001128">
    <property type="entry name" value="Cyt_P450"/>
</dbReference>
<evidence type="ECO:0000313" key="11">
    <source>
        <dbReference type="EMBL" id="RYR42272.1"/>
    </source>
</evidence>
<dbReference type="GO" id="GO:0004497">
    <property type="term" value="F:monooxygenase activity"/>
    <property type="evidence" value="ECO:0007669"/>
    <property type="project" value="UniProtKB-KW"/>
</dbReference>
<evidence type="ECO:0000256" key="5">
    <source>
        <dbReference type="ARBA" id="ARBA00023002"/>
    </source>
</evidence>
<evidence type="ECO:0000256" key="2">
    <source>
        <dbReference type="ARBA" id="ARBA00010617"/>
    </source>
</evidence>
<sequence>MDLDWLFPIDSNSSSLTAILFTVVAIMGGLLAYLYGPYWKVRQVPGPPTWPLVGHLHLMAKYGPDLFTLLAKQYGPIYRFHMGRQPLIIIADPEVCREVGTRKAKEIPNRSMPSPVSAAPIHQRGLFFTKDEQWSTMRSTVTSFFHTSFISSMVPTMLSFIEPATQILDSHAEAQQDINFSNFSLRLATDVVGQASFGVNFGLSNPHSTKNDAEDGEDEVSQFINQHIFNTTHLKMDLSGSLSIIIGLILPILQEPCRQILKRIPGTMDWKIEHGNRSLSGRIDRIIEKRMEEKGRSSKDFLSIVLSGRERKQNYLTPDYISALTYEQLLAGSTTTSFTMSSIVYLVAGHPHVEKKLLQEIDAFGPKDKIPTPQDLKEKFPYLDQVINESMRYYMASPLIAREASTDVEIGGYLLPKGTWVWLALGALSKDPKSFPEPEKFKPERFDPNCEEMKRRHPYAFIPFGIGPRICIGKQYAQQEVKLTLIHLYRRFVFRHSPNMENPLELDYGLVLNFKNGVKVRVVKRNID</sequence>
<comment type="caution">
    <text evidence="11">The sequence shown here is derived from an EMBL/GenBank/DDBJ whole genome shotgun (WGS) entry which is preliminary data.</text>
</comment>
<dbReference type="InterPro" id="IPR002401">
    <property type="entry name" value="Cyt_P450_E_grp-I"/>
</dbReference>
<evidence type="ECO:0000256" key="1">
    <source>
        <dbReference type="ARBA" id="ARBA00001971"/>
    </source>
</evidence>
<proteinExistence type="inferred from homology"/>
<keyword evidence="7 9" id="KW-0503">Monooxygenase</keyword>
<evidence type="ECO:0000256" key="3">
    <source>
        <dbReference type="ARBA" id="ARBA00022617"/>
    </source>
</evidence>
<name>A0A445BUF3_ARAHY</name>
<keyword evidence="10" id="KW-0812">Transmembrane</keyword>
<dbReference type="FunFam" id="1.10.630.10:FF:000182">
    <property type="entry name" value="Cytochrome P450 3A4"/>
    <property type="match status" value="1"/>
</dbReference>
<dbReference type="PRINTS" id="PR00463">
    <property type="entry name" value="EP450I"/>
</dbReference>
<dbReference type="InterPro" id="IPR036396">
    <property type="entry name" value="Cyt_P450_sf"/>
</dbReference>
<evidence type="ECO:0000256" key="6">
    <source>
        <dbReference type="ARBA" id="ARBA00023004"/>
    </source>
</evidence>
<dbReference type="Gene3D" id="1.10.630.10">
    <property type="entry name" value="Cytochrome P450"/>
    <property type="match status" value="1"/>
</dbReference>
<protein>
    <recommendedName>
        <fullName evidence="13">Cytochrome P450</fullName>
    </recommendedName>
</protein>
<feature type="binding site" description="axial binding residue" evidence="8">
    <location>
        <position position="471"/>
    </location>
    <ligand>
        <name>heme</name>
        <dbReference type="ChEBI" id="CHEBI:30413"/>
    </ligand>
    <ligandPart>
        <name>Fe</name>
        <dbReference type="ChEBI" id="CHEBI:18248"/>
    </ligandPart>
</feature>
<keyword evidence="10" id="KW-0472">Membrane</keyword>
<evidence type="ECO:0000256" key="10">
    <source>
        <dbReference type="SAM" id="Phobius"/>
    </source>
</evidence>
<dbReference type="PANTHER" id="PTHR24301:SF2">
    <property type="entry name" value="THROMBOXANE-A SYNTHASE"/>
    <property type="match status" value="1"/>
</dbReference>
<evidence type="ECO:0008006" key="13">
    <source>
        <dbReference type="Google" id="ProtNLM"/>
    </source>
</evidence>
<keyword evidence="3 8" id="KW-0349">Heme</keyword>
<keyword evidence="6 8" id="KW-0408">Iron</keyword>
<keyword evidence="5 9" id="KW-0560">Oxidoreductase</keyword>
<reference evidence="11 12" key="1">
    <citation type="submission" date="2019-01" db="EMBL/GenBank/DDBJ databases">
        <title>Sequencing of cultivated peanut Arachis hypogaea provides insights into genome evolution and oil improvement.</title>
        <authorList>
            <person name="Chen X."/>
        </authorList>
    </citation>
    <scope>NUCLEOTIDE SEQUENCE [LARGE SCALE GENOMIC DNA]</scope>
    <source>
        <strain evidence="12">cv. Fuhuasheng</strain>
        <tissue evidence="11">Leaves</tissue>
    </source>
</reference>
<dbReference type="SUPFAM" id="SSF48264">
    <property type="entry name" value="Cytochrome P450"/>
    <property type="match status" value="1"/>
</dbReference>
<dbReference type="GO" id="GO:0005506">
    <property type="term" value="F:iron ion binding"/>
    <property type="evidence" value="ECO:0007669"/>
    <property type="project" value="InterPro"/>
</dbReference>
<evidence type="ECO:0000256" key="7">
    <source>
        <dbReference type="ARBA" id="ARBA00023033"/>
    </source>
</evidence>
<dbReference type="STRING" id="3818.A0A445BUF3"/>
<evidence type="ECO:0000256" key="8">
    <source>
        <dbReference type="PIRSR" id="PIRSR602401-1"/>
    </source>
</evidence>
<dbReference type="SMR" id="A0A445BUF3"/>
<keyword evidence="12" id="KW-1185">Reference proteome</keyword>
<dbReference type="PRINTS" id="PR00385">
    <property type="entry name" value="P450"/>
</dbReference>
<dbReference type="AlphaFoldDB" id="A0A445BUF3"/>
<gene>
    <name evidence="11" type="ORF">Ahy_A08g038737</name>
</gene>
<dbReference type="GO" id="GO:0016705">
    <property type="term" value="F:oxidoreductase activity, acting on paired donors, with incorporation or reduction of molecular oxygen"/>
    <property type="evidence" value="ECO:0007669"/>
    <property type="project" value="InterPro"/>
</dbReference>
<dbReference type="PROSITE" id="PS00086">
    <property type="entry name" value="CYTOCHROME_P450"/>
    <property type="match status" value="1"/>
</dbReference>
<feature type="transmembrane region" description="Helical" evidence="10">
    <location>
        <begin position="15"/>
        <end position="35"/>
    </location>
</feature>
<dbReference type="OrthoDB" id="1470350at2759"/>